<sequence>MADGFCRGRAIWSAKFVLAERISAEAERCFPDRPARSVRSDTKISADRGLFPGSCVSRERFLSRKIGRFPSRLDRVGQMELLGQNSLRVRGQCFGADCVFTPFSPSILS</sequence>
<dbReference type="Proteomes" id="UP000467841">
    <property type="component" value="Unassembled WGS sequence"/>
</dbReference>
<keyword evidence="2" id="KW-1185">Reference proteome</keyword>
<evidence type="ECO:0000313" key="1">
    <source>
        <dbReference type="EMBL" id="CAA7027656.1"/>
    </source>
</evidence>
<reference evidence="1" key="1">
    <citation type="submission" date="2020-01" db="EMBL/GenBank/DDBJ databases">
        <authorList>
            <person name="Mishra B."/>
        </authorList>
    </citation>
    <scope>NUCLEOTIDE SEQUENCE [LARGE SCALE GENOMIC DNA]</scope>
</reference>
<dbReference type="EMBL" id="CACVBM020001059">
    <property type="protein sequence ID" value="CAA7027656.1"/>
    <property type="molecule type" value="Genomic_DNA"/>
</dbReference>
<evidence type="ECO:0000313" key="2">
    <source>
        <dbReference type="Proteomes" id="UP000467841"/>
    </source>
</evidence>
<proteinExistence type="predicted"/>
<gene>
    <name evidence="1" type="ORF">MERR_LOCUS14891</name>
</gene>
<comment type="caution">
    <text evidence="1">The sequence shown here is derived from an EMBL/GenBank/DDBJ whole genome shotgun (WGS) entry which is preliminary data.</text>
</comment>
<name>A0A6D2IRC5_9BRAS</name>
<dbReference type="AlphaFoldDB" id="A0A6D2IRC5"/>
<protein>
    <submittedName>
        <fullName evidence="1">Uncharacterized protein</fullName>
    </submittedName>
</protein>
<accession>A0A6D2IRC5</accession>
<organism evidence="1 2">
    <name type="scientific">Microthlaspi erraticum</name>
    <dbReference type="NCBI Taxonomy" id="1685480"/>
    <lineage>
        <taxon>Eukaryota</taxon>
        <taxon>Viridiplantae</taxon>
        <taxon>Streptophyta</taxon>
        <taxon>Embryophyta</taxon>
        <taxon>Tracheophyta</taxon>
        <taxon>Spermatophyta</taxon>
        <taxon>Magnoliopsida</taxon>
        <taxon>eudicotyledons</taxon>
        <taxon>Gunneridae</taxon>
        <taxon>Pentapetalae</taxon>
        <taxon>rosids</taxon>
        <taxon>malvids</taxon>
        <taxon>Brassicales</taxon>
        <taxon>Brassicaceae</taxon>
        <taxon>Coluteocarpeae</taxon>
        <taxon>Microthlaspi</taxon>
    </lineage>
</organism>